<dbReference type="InterPro" id="IPR026956">
    <property type="entry name" value="D-ser_dehydrat-like_dom"/>
</dbReference>
<dbReference type="SUPFAM" id="SSF51419">
    <property type="entry name" value="PLP-binding barrel"/>
    <property type="match status" value="1"/>
</dbReference>
<dbReference type="InterPro" id="IPR051466">
    <property type="entry name" value="D-amino_acid_metab_enzyme"/>
</dbReference>
<dbReference type="GO" id="GO:0008721">
    <property type="term" value="F:D-serine ammonia-lyase activity"/>
    <property type="evidence" value="ECO:0007669"/>
    <property type="project" value="TreeGrafter"/>
</dbReference>
<comment type="similarity">
    <text evidence="1">Belongs to the DSD1 family.</text>
</comment>
<gene>
    <name evidence="4" type="ORF">FJZ47_04670</name>
</gene>
<dbReference type="InterPro" id="IPR029066">
    <property type="entry name" value="PLP-binding_barrel"/>
</dbReference>
<protein>
    <submittedName>
        <fullName evidence="4">DSD1 family PLP-dependent enzyme</fullName>
    </submittedName>
</protein>
<dbReference type="GO" id="GO:0036088">
    <property type="term" value="P:D-serine catabolic process"/>
    <property type="evidence" value="ECO:0007669"/>
    <property type="project" value="TreeGrafter"/>
</dbReference>
<reference evidence="4" key="1">
    <citation type="submission" date="2019-03" db="EMBL/GenBank/DDBJ databases">
        <title>Lake Tanganyika Metagenome-Assembled Genomes (MAGs).</title>
        <authorList>
            <person name="Tran P."/>
        </authorList>
    </citation>
    <scope>NUCLEOTIDE SEQUENCE</scope>
    <source>
        <strain evidence="4">K_DeepCast_65m_m2_066</strain>
    </source>
</reference>
<dbReference type="Pfam" id="PF01168">
    <property type="entry name" value="Ala_racemase_N"/>
    <property type="match status" value="1"/>
</dbReference>
<evidence type="ECO:0000259" key="3">
    <source>
        <dbReference type="SMART" id="SM01119"/>
    </source>
</evidence>
<dbReference type="Gene3D" id="2.40.37.20">
    <property type="entry name" value="D-serine dehydratase-like domain"/>
    <property type="match status" value="1"/>
</dbReference>
<comment type="caution">
    <text evidence="4">The sequence shown here is derived from an EMBL/GenBank/DDBJ whole genome shotgun (WGS) entry which is preliminary data.</text>
</comment>
<feature type="domain" description="D-serine dehydratase-like" evidence="3">
    <location>
        <begin position="271"/>
        <end position="359"/>
    </location>
</feature>
<dbReference type="PANTHER" id="PTHR28004:SF2">
    <property type="entry name" value="D-SERINE DEHYDRATASE"/>
    <property type="match status" value="1"/>
</dbReference>
<dbReference type="Gene3D" id="3.20.20.10">
    <property type="entry name" value="Alanine racemase"/>
    <property type="match status" value="1"/>
</dbReference>
<name>A0A937VY67_UNCTE</name>
<evidence type="ECO:0000313" key="4">
    <source>
        <dbReference type="EMBL" id="MBM3223082.1"/>
    </source>
</evidence>
<accession>A0A937VY67</accession>
<evidence type="ECO:0000313" key="5">
    <source>
        <dbReference type="Proteomes" id="UP000712673"/>
    </source>
</evidence>
<keyword evidence="2" id="KW-0456">Lyase</keyword>
<dbReference type="InterPro" id="IPR001608">
    <property type="entry name" value="Ala_racemase_N"/>
</dbReference>
<evidence type="ECO:0000256" key="1">
    <source>
        <dbReference type="ARBA" id="ARBA00005323"/>
    </source>
</evidence>
<dbReference type="PANTHER" id="PTHR28004">
    <property type="entry name" value="ZGC:162816-RELATED"/>
    <property type="match status" value="1"/>
</dbReference>
<dbReference type="SMART" id="SM01119">
    <property type="entry name" value="D-ser_dehydrat"/>
    <property type="match status" value="1"/>
</dbReference>
<dbReference type="Proteomes" id="UP000712673">
    <property type="component" value="Unassembled WGS sequence"/>
</dbReference>
<evidence type="ECO:0000256" key="2">
    <source>
        <dbReference type="ARBA" id="ARBA00023239"/>
    </source>
</evidence>
<organism evidence="4 5">
    <name type="scientific">Tectimicrobiota bacterium</name>
    <dbReference type="NCBI Taxonomy" id="2528274"/>
    <lineage>
        <taxon>Bacteria</taxon>
        <taxon>Pseudomonadati</taxon>
        <taxon>Nitrospinota/Tectimicrobiota group</taxon>
        <taxon>Candidatus Tectimicrobiota</taxon>
    </lineage>
</organism>
<dbReference type="AlphaFoldDB" id="A0A937VY67"/>
<sequence>MLWCFFTLGATEVSMERPIFKPVGTPVAELDTPTLVLDLTLVEQNLVTLHTFFQQCPAKVRPYVTAHRCPTLAHKQLAAGGTVDGIGVSTVGEAEVFAGHGFDDILIANAIVSRPKIRRLCALARQTNMTVAVDNPAHVQALSEAATAAGVTLQVVVGLQTHAQGCGVAPGQPAVALAQQVHTSSHLVFAGLMSYAGPVFHADAARQEIQQAVDTRELVERAGLPVRIVSTGTTSNYTIAGSTSGVTEVLAGTYVLLDAHYAAHCPQFAPAARVLTTISSRPEPGTAIADAGQKAVSTDRGLPLVDLPLATVTSLSAEHCRLQLTGTTAATLQLGAQCWLTPYDLGTCINLYDYVHVARHDHLEAVWRVAARGQYR</sequence>
<dbReference type="EMBL" id="VGLS01000093">
    <property type="protein sequence ID" value="MBM3223082.1"/>
    <property type="molecule type" value="Genomic_DNA"/>
</dbReference>
<dbReference type="Pfam" id="PF14031">
    <property type="entry name" value="D-ser_dehydrat"/>
    <property type="match status" value="1"/>
</dbReference>
<dbReference type="InterPro" id="IPR042208">
    <property type="entry name" value="D-ser_dehydrat-like_sf"/>
</dbReference>
<proteinExistence type="inferred from homology"/>